<dbReference type="Proteomes" id="UP000053095">
    <property type="component" value="Unassembled WGS sequence"/>
</dbReference>
<dbReference type="GO" id="GO:0016709">
    <property type="term" value="F:oxidoreductase activity, acting on paired donors, with incorporation or reduction of molecular oxygen, NAD(P)H as one donor, and incorporation of one atom of oxygen"/>
    <property type="evidence" value="ECO:0007669"/>
    <property type="project" value="UniProtKB-ARBA"/>
</dbReference>
<evidence type="ECO:0000259" key="4">
    <source>
        <dbReference type="Pfam" id="PF01494"/>
    </source>
</evidence>
<proteinExistence type="predicted"/>
<dbReference type="GO" id="GO:0071949">
    <property type="term" value="F:FAD binding"/>
    <property type="evidence" value="ECO:0007669"/>
    <property type="project" value="InterPro"/>
</dbReference>
<dbReference type="EMBL" id="DF933843">
    <property type="protein sequence ID" value="GAM43235.1"/>
    <property type="molecule type" value="Genomic_DNA"/>
</dbReference>
<dbReference type="PANTHER" id="PTHR43004:SF13">
    <property type="entry name" value="FAD-BINDING DOMAIN-CONTAINING PROTEIN-RELATED"/>
    <property type="match status" value="1"/>
</dbReference>
<evidence type="ECO:0000256" key="2">
    <source>
        <dbReference type="ARBA" id="ARBA00022827"/>
    </source>
</evidence>
<evidence type="ECO:0000256" key="3">
    <source>
        <dbReference type="ARBA" id="ARBA00023002"/>
    </source>
</evidence>
<evidence type="ECO:0000313" key="5">
    <source>
        <dbReference type="EMBL" id="GAM43235.1"/>
    </source>
</evidence>
<dbReference type="InterPro" id="IPR050641">
    <property type="entry name" value="RIFMO-like"/>
</dbReference>
<sequence>MEKSVAVIGAGPVGLFTALLLAQRKIHVIVIEAGEGIDQSPRAVAYFPPVLEEFAKVGIIEDVIAAGEKNADGCDWRNADGDLLAGIDPPPNDSTFAVCLSQPELGEILRGKILETGFAEIIFNEAFQRLKQVDGSVVYWTKNKLNDHETERTCRYLVGADGGHSAVRKNLDINLEGYTFESFQFVAVNFRYDLRVSGWKAANFIVDPVDWGIVVKRGRGTSWRFATGVEKSATQKLTSVDEATIQLVKDRLRRILPGDTSEIQKEMFSWLEMQRT</sequence>
<dbReference type="Gene3D" id="3.30.70.2450">
    <property type="match status" value="1"/>
</dbReference>
<dbReference type="InterPro" id="IPR002938">
    <property type="entry name" value="FAD-bd"/>
</dbReference>
<organism evidence="5 6">
    <name type="scientific">Talaromyces pinophilus</name>
    <name type="common">Penicillium pinophilum</name>
    <dbReference type="NCBI Taxonomy" id="128442"/>
    <lineage>
        <taxon>Eukaryota</taxon>
        <taxon>Fungi</taxon>
        <taxon>Dikarya</taxon>
        <taxon>Ascomycota</taxon>
        <taxon>Pezizomycotina</taxon>
        <taxon>Eurotiomycetes</taxon>
        <taxon>Eurotiomycetidae</taxon>
        <taxon>Eurotiales</taxon>
        <taxon>Trichocomaceae</taxon>
        <taxon>Talaromyces</taxon>
        <taxon>Talaromyces sect. Talaromyces</taxon>
    </lineage>
</organism>
<dbReference type="Pfam" id="PF01494">
    <property type="entry name" value="FAD_binding_3"/>
    <property type="match status" value="1"/>
</dbReference>
<name>A0A0B8MZ08_TALPI</name>
<accession>A0A0B8MZ08</accession>
<keyword evidence="2" id="KW-0274">FAD</keyword>
<keyword evidence="6" id="KW-1185">Reference proteome</keyword>
<evidence type="ECO:0000313" key="6">
    <source>
        <dbReference type="Proteomes" id="UP000053095"/>
    </source>
</evidence>
<dbReference type="InterPro" id="IPR036188">
    <property type="entry name" value="FAD/NAD-bd_sf"/>
</dbReference>
<dbReference type="AlphaFoldDB" id="A0A0B8MZ08"/>
<dbReference type="SUPFAM" id="SSF51905">
    <property type="entry name" value="FAD/NAD(P)-binding domain"/>
    <property type="match status" value="1"/>
</dbReference>
<keyword evidence="3" id="KW-0560">Oxidoreductase</keyword>
<feature type="domain" description="FAD-binding" evidence="4">
    <location>
        <begin position="4"/>
        <end position="272"/>
    </location>
</feature>
<dbReference type="PANTHER" id="PTHR43004">
    <property type="entry name" value="TRK SYSTEM POTASSIUM UPTAKE PROTEIN"/>
    <property type="match status" value="1"/>
</dbReference>
<keyword evidence="1" id="KW-0285">Flavoprotein</keyword>
<protein>
    <recommendedName>
        <fullName evidence="4">FAD-binding domain-containing protein</fullName>
    </recommendedName>
</protein>
<dbReference type="Gene3D" id="3.50.50.60">
    <property type="entry name" value="FAD/NAD(P)-binding domain"/>
    <property type="match status" value="1"/>
</dbReference>
<gene>
    <name evidence="5" type="ORF">TCE0_047r17878</name>
</gene>
<dbReference type="PRINTS" id="PR00420">
    <property type="entry name" value="RNGMNOXGNASE"/>
</dbReference>
<evidence type="ECO:0000256" key="1">
    <source>
        <dbReference type="ARBA" id="ARBA00022630"/>
    </source>
</evidence>
<reference evidence="6" key="1">
    <citation type="journal article" date="2015" name="Genome Announc.">
        <title>Draft genome sequence of Talaromyces cellulolyticus strain Y-94, a source of lignocellulosic biomass-degrading enzymes.</title>
        <authorList>
            <person name="Fujii T."/>
            <person name="Koike H."/>
            <person name="Sawayama S."/>
            <person name="Yano S."/>
            <person name="Inoue H."/>
        </authorList>
    </citation>
    <scope>NUCLEOTIDE SEQUENCE [LARGE SCALE GENOMIC DNA]</scope>
    <source>
        <strain evidence="6">Y-94</strain>
    </source>
</reference>